<keyword evidence="1" id="KW-1133">Transmembrane helix</keyword>
<evidence type="ECO:0000256" key="1">
    <source>
        <dbReference type="SAM" id="Phobius"/>
    </source>
</evidence>
<dbReference type="Proteomes" id="UP001165287">
    <property type="component" value="Unassembled WGS sequence"/>
</dbReference>
<dbReference type="PANTHER" id="PTHR31302:SF0">
    <property type="entry name" value="TRANSMEMBRANE PROTEIN WITH METALLOPHOSPHOESTERASE DOMAIN"/>
    <property type="match status" value="1"/>
</dbReference>
<evidence type="ECO:0000259" key="2">
    <source>
        <dbReference type="Pfam" id="PF00149"/>
    </source>
</evidence>
<organism evidence="3 4">
    <name type="scientific">Metabacillus rhizolycopersici</name>
    <dbReference type="NCBI Taxonomy" id="2875709"/>
    <lineage>
        <taxon>Bacteria</taxon>
        <taxon>Bacillati</taxon>
        <taxon>Bacillota</taxon>
        <taxon>Bacilli</taxon>
        <taxon>Bacillales</taxon>
        <taxon>Bacillaceae</taxon>
        <taxon>Metabacillus</taxon>
    </lineage>
</organism>
<dbReference type="InterPro" id="IPR029052">
    <property type="entry name" value="Metallo-depent_PP-like"/>
</dbReference>
<sequence>MRKAGGRVLVGLLLFLVVLIIYTIWDNNRIKVVEQDIAINNLPDEVDGFKILQVTDLHEKQFGENQGKLIEKINAIDYDVIVFTGDMLISGTSNNYAPIYSLLEGIDNKEHALFVPGNSDPRTYVYDEDMNLKKHEFIEGMEKRGVKLLESIRTVETESTDIHFVDFELSILDPQKQAAIPTNARIAKYVQHRNQLRNEMSKLDAANDSDVVIALNHYPIVDARIDQIMNNPANLFRKYDLIMAGHYHGGQIRLPFIGALFVPEPYYENGGLFPPQDRVKGLWEYKQTKQYVSAGLGSSKTISFLKFRLFNTPEINVLKLKRKE</sequence>
<proteinExistence type="predicted"/>
<dbReference type="RefSeq" id="WP_224137549.1">
    <property type="nucleotide sequence ID" value="NZ_JAIQUM010000008.1"/>
</dbReference>
<name>A0ABS7UP27_9BACI</name>
<evidence type="ECO:0000313" key="4">
    <source>
        <dbReference type="Proteomes" id="UP001165287"/>
    </source>
</evidence>
<reference evidence="3" key="1">
    <citation type="submission" date="2024-05" db="EMBL/GenBank/DDBJ databases">
        <title>Metabacillus sp. nov., isolated from the rhizosphere soil of tomato plants.</title>
        <authorList>
            <person name="Ma R."/>
        </authorList>
    </citation>
    <scope>NUCLEOTIDE SEQUENCE</scope>
    <source>
        <strain evidence="3">DBTR6</strain>
    </source>
</reference>
<feature type="domain" description="Calcineurin-like phosphoesterase" evidence="2">
    <location>
        <begin position="49"/>
        <end position="249"/>
    </location>
</feature>
<dbReference type="InterPro" id="IPR051158">
    <property type="entry name" value="Metallophosphoesterase_sf"/>
</dbReference>
<feature type="transmembrane region" description="Helical" evidence="1">
    <location>
        <begin position="7"/>
        <end position="25"/>
    </location>
</feature>
<dbReference type="InterPro" id="IPR004843">
    <property type="entry name" value="Calcineurin-like_PHP"/>
</dbReference>
<keyword evidence="4" id="KW-1185">Reference proteome</keyword>
<gene>
    <name evidence="3" type="ORF">K9V48_05375</name>
</gene>
<dbReference type="EMBL" id="JAIQUM010000008">
    <property type="protein sequence ID" value="MBZ5749679.1"/>
    <property type="molecule type" value="Genomic_DNA"/>
</dbReference>
<comment type="caution">
    <text evidence="3">The sequence shown here is derived from an EMBL/GenBank/DDBJ whole genome shotgun (WGS) entry which is preliminary data.</text>
</comment>
<dbReference type="Gene3D" id="3.60.21.10">
    <property type="match status" value="1"/>
</dbReference>
<dbReference type="PANTHER" id="PTHR31302">
    <property type="entry name" value="TRANSMEMBRANE PROTEIN WITH METALLOPHOSPHOESTERASE DOMAIN-RELATED"/>
    <property type="match status" value="1"/>
</dbReference>
<evidence type="ECO:0000313" key="3">
    <source>
        <dbReference type="EMBL" id="MBZ5749679.1"/>
    </source>
</evidence>
<dbReference type="SUPFAM" id="SSF56300">
    <property type="entry name" value="Metallo-dependent phosphatases"/>
    <property type="match status" value="1"/>
</dbReference>
<keyword evidence="1" id="KW-0812">Transmembrane</keyword>
<dbReference type="Pfam" id="PF00149">
    <property type="entry name" value="Metallophos"/>
    <property type="match status" value="1"/>
</dbReference>
<accession>A0ABS7UP27</accession>
<keyword evidence="1" id="KW-0472">Membrane</keyword>
<protein>
    <submittedName>
        <fullName evidence="3">Metallophosphoesterase</fullName>
    </submittedName>
</protein>